<dbReference type="FunCoup" id="A0A151ZHL7">
    <property type="interactions" value="27"/>
</dbReference>
<keyword evidence="1" id="KW-0378">Hydrolase</keyword>
<name>A0A151ZHL7_TIELA</name>
<proteinExistence type="predicted"/>
<dbReference type="STRING" id="361077.A0A151ZHL7"/>
<protein>
    <submittedName>
        <fullName evidence="2">Palmitoyl-protein thioesterase 2</fullName>
    </submittedName>
</protein>
<dbReference type="OMA" id="HHSDLYL"/>
<dbReference type="InterPro" id="IPR029058">
    <property type="entry name" value="AB_hydrolase_fold"/>
</dbReference>
<evidence type="ECO:0000313" key="3">
    <source>
        <dbReference type="Proteomes" id="UP000076078"/>
    </source>
</evidence>
<dbReference type="PANTHER" id="PTHR11247:SF45">
    <property type="entry name" value="PALMITOYL-PROTEIN THIOESTERASE 2"/>
    <property type="match status" value="1"/>
</dbReference>
<comment type="caution">
    <text evidence="2">The sequence shown here is derived from an EMBL/GenBank/DDBJ whole genome shotgun (WGS) entry which is preliminary data.</text>
</comment>
<evidence type="ECO:0000256" key="1">
    <source>
        <dbReference type="ARBA" id="ARBA00022801"/>
    </source>
</evidence>
<dbReference type="EMBL" id="LODT01000028">
    <property type="protein sequence ID" value="KYQ93472.1"/>
    <property type="molecule type" value="Genomic_DNA"/>
</dbReference>
<dbReference type="AlphaFoldDB" id="A0A151ZHL7"/>
<organism evidence="2 3">
    <name type="scientific">Tieghemostelium lacteum</name>
    <name type="common">Slime mold</name>
    <name type="synonym">Dictyostelium lacteum</name>
    <dbReference type="NCBI Taxonomy" id="361077"/>
    <lineage>
        <taxon>Eukaryota</taxon>
        <taxon>Amoebozoa</taxon>
        <taxon>Evosea</taxon>
        <taxon>Eumycetozoa</taxon>
        <taxon>Dictyostelia</taxon>
        <taxon>Dictyosteliales</taxon>
        <taxon>Raperosteliaceae</taxon>
        <taxon>Tieghemostelium</taxon>
    </lineage>
</organism>
<dbReference type="GO" id="GO:0016790">
    <property type="term" value="F:thiolester hydrolase activity"/>
    <property type="evidence" value="ECO:0007669"/>
    <property type="project" value="TreeGrafter"/>
</dbReference>
<dbReference type="Proteomes" id="UP000076078">
    <property type="component" value="Unassembled WGS sequence"/>
</dbReference>
<dbReference type="OrthoDB" id="155976at2759"/>
<dbReference type="SUPFAM" id="SSF53474">
    <property type="entry name" value="alpha/beta-Hydrolases"/>
    <property type="match status" value="1"/>
</dbReference>
<evidence type="ECO:0000313" key="2">
    <source>
        <dbReference type="EMBL" id="KYQ93472.1"/>
    </source>
</evidence>
<sequence length="270" mass="31085">MHGVAINENIGTYRDWDDYVSWIEQAHPGQVTIALNAYNGWDSTKPMYTQVYDIYQLILTITNGNSTFDEGYHLIGHSQGALILRSIIEMFGLPVENFISLAGMHQGVYGYGDLSQQPYGNFTEYELTKIFYTETLQNLFSIANWWNDPTDQNGYILGNEFLPVINQQLPNPMVNMKSNFIKSIQGSLYAFGSPQDGTIVPWVTELFGFFDDKFNLLNMTETPIYINDTFGLKTLDQQQKLFIYELPDIKHTQWLTNQEIFENYILDVLT</sequence>
<dbReference type="PANTHER" id="PTHR11247">
    <property type="entry name" value="PALMITOYL-PROTEIN THIOESTERASE/DOLICHYLDIPHOSPHATASE 1"/>
    <property type="match status" value="1"/>
</dbReference>
<accession>A0A151ZHL7</accession>
<dbReference type="InParanoid" id="A0A151ZHL7"/>
<gene>
    <name evidence="2" type="ORF">DLAC_06165</name>
</gene>
<dbReference type="GO" id="GO:0005764">
    <property type="term" value="C:lysosome"/>
    <property type="evidence" value="ECO:0007669"/>
    <property type="project" value="TreeGrafter"/>
</dbReference>
<dbReference type="Gene3D" id="3.40.50.1820">
    <property type="entry name" value="alpha/beta hydrolase"/>
    <property type="match status" value="1"/>
</dbReference>
<reference evidence="2 3" key="1">
    <citation type="submission" date="2015-12" db="EMBL/GenBank/DDBJ databases">
        <title>Dictyostelia acquired genes for synthesis and detection of signals that induce cell-type specialization by lateral gene transfer from prokaryotes.</title>
        <authorList>
            <person name="Gloeckner G."/>
            <person name="Schaap P."/>
        </authorList>
    </citation>
    <scope>NUCLEOTIDE SEQUENCE [LARGE SCALE GENOMIC DNA]</scope>
    <source>
        <strain evidence="2 3">TK</strain>
    </source>
</reference>
<keyword evidence="3" id="KW-1185">Reference proteome</keyword>
<dbReference type="Pfam" id="PF02089">
    <property type="entry name" value="Palm_thioest"/>
    <property type="match status" value="1"/>
</dbReference>